<gene>
    <name evidence="2" type="ORF">IEE83_05490</name>
</gene>
<evidence type="ECO:0000313" key="3">
    <source>
        <dbReference type="Proteomes" id="UP000634134"/>
    </source>
</evidence>
<keyword evidence="1" id="KW-0732">Signal</keyword>
<comment type="caution">
    <text evidence="2">The sequence shown here is derived from an EMBL/GenBank/DDBJ whole genome shotgun (WGS) entry which is preliminary data.</text>
</comment>
<proteinExistence type="predicted"/>
<dbReference type="Proteomes" id="UP000634134">
    <property type="component" value="Unassembled WGS sequence"/>
</dbReference>
<evidence type="ECO:0000313" key="2">
    <source>
        <dbReference type="EMBL" id="MBE9461329.1"/>
    </source>
</evidence>
<accession>A0ABR9WAR4</accession>
<sequence length="74" mass="8329">MCQIALLPAALLIGISQQNTAPTLVVIMHERVESAHLIQQPRQADTRHLRLEGLKKQSFVDEISNGNRYTVAFF</sequence>
<dbReference type="EMBL" id="JACYGY010000001">
    <property type="protein sequence ID" value="MBE9461329.1"/>
    <property type="molecule type" value="Genomic_DNA"/>
</dbReference>
<protein>
    <recommendedName>
        <fullName evidence="4">Secreted protein</fullName>
    </recommendedName>
</protein>
<evidence type="ECO:0000256" key="1">
    <source>
        <dbReference type="SAM" id="SignalP"/>
    </source>
</evidence>
<feature type="chain" id="PRO_5047288852" description="Secreted protein" evidence="1">
    <location>
        <begin position="22"/>
        <end position="74"/>
    </location>
</feature>
<feature type="signal peptide" evidence="1">
    <location>
        <begin position="1"/>
        <end position="21"/>
    </location>
</feature>
<reference evidence="3" key="1">
    <citation type="submission" date="2023-07" db="EMBL/GenBank/DDBJ databases">
        <title>Dyadobacter sp. nov 'subterranea' isolated from contaminted grondwater.</title>
        <authorList>
            <person name="Szabo I."/>
            <person name="Al-Omari J."/>
            <person name="Szerdahelyi S.G."/>
            <person name="Rado J."/>
        </authorList>
    </citation>
    <scope>NUCLEOTIDE SEQUENCE [LARGE SCALE GENOMIC DNA]</scope>
    <source>
        <strain evidence="3">UP-52</strain>
    </source>
</reference>
<evidence type="ECO:0008006" key="4">
    <source>
        <dbReference type="Google" id="ProtNLM"/>
    </source>
</evidence>
<keyword evidence="3" id="KW-1185">Reference proteome</keyword>
<organism evidence="2 3">
    <name type="scientific">Dyadobacter subterraneus</name>
    <dbReference type="NCBI Taxonomy" id="2773304"/>
    <lineage>
        <taxon>Bacteria</taxon>
        <taxon>Pseudomonadati</taxon>
        <taxon>Bacteroidota</taxon>
        <taxon>Cytophagia</taxon>
        <taxon>Cytophagales</taxon>
        <taxon>Spirosomataceae</taxon>
        <taxon>Dyadobacter</taxon>
    </lineage>
</organism>
<name>A0ABR9WAR4_9BACT</name>